<gene>
    <name evidence="6" type="primary">LOC111006200</name>
</gene>
<protein>
    <submittedName>
        <fullName evidence="6">La-related protein 1C-like</fullName>
    </submittedName>
</protein>
<keyword evidence="1 2" id="KW-0694">RNA-binding</keyword>
<proteinExistence type="predicted"/>
<dbReference type="InterPro" id="IPR045180">
    <property type="entry name" value="La_dom_prot"/>
</dbReference>
<keyword evidence="5" id="KW-1185">Reference proteome</keyword>
<feature type="region of interest" description="Disordered" evidence="3">
    <location>
        <begin position="1"/>
        <end position="215"/>
    </location>
</feature>
<dbReference type="GeneID" id="111006200"/>
<feature type="region of interest" description="Disordered" evidence="3">
    <location>
        <begin position="499"/>
        <end position="541"/>
    </location>
</feature>
<accession>A0A6J1BZT7</accession>
<dbReference type="AlphaFoldDB" id="A0A6J1BZT7"/>
<dbReference type="PROSITE" id="PS50961">
    <property type="entry name" value="HTH_LA"/>
    <property type="match status" value="1"/>
</dbReference>
<evidence type="ECO:0000256" key="1">
    <source>
        <dbReference type="ARBA" id="ARBA00022884"/>
    </source>
</evidence>
<dbReference type="OrthoDB" id="340227at2759"/>
<sequence length="541" mass="59186">MATATDYSSNHRSPKGTGYTGDNLNSPELRRRNLRSPWAQVVRGEPESISPVDQSPLSSSSSLSSLAASATETPSTASPPADNFTSSENHDASDGGNATAPTRKPAWNKPSNGVVDAGPVMGADSWPALSDSARASPKLAVDSPVKPTIEVSVPPSQGSINVTPQRQATNNAKSNPSPKHPVAARQRSSKRGGGGGTSVGGPARGDFFRAPPPPPPPFPVFHIPASSYCNLLPAIPDPSPGEPLFGSNNWDPRAVAGFVPQTNFTTDHRNFFPRGNFTYHPRGDGHYHNNRGGKRDQDRRRIYSNARDVHFQQHRAAPIRGFMRPSPAYTSQFPQPVRPHANPMPPPEFVYVPTLPLEPYRGIPFMPRPVMYHSAVDPSLSASIVQQIEYYFSDDNLITDTFLRSWMDDQGWVPISLIAAFPRVKKLTNNIQIVVESLRTSTFVEMQDNRIRRRNGWKRFATNPNWLRTDLSSSSPSGSIYDNLATSFQRIRVDECTNQSITSDSDPSHNTGSATEIRSFEPADSSELINGEVNQDVQTDI</sequence>
<organism evidence="5 6">
    <name type="scientific">Momordica charantia</name>
    <name type="common">Bitter gourd</name>
    <name type="synonym">Balsam pear</name>
    <dbReference type="NCBI Taxonomy" id="3673"/>
    <lineage>
        <taxon>Eukaryota</taxon>
        <taxon>Viridiplantae</taxon>
        <taxon>Streptophyta</taxon>
        <taxon>Embryophyta</taxon>
        <taxon>Tracheophyta</taxon>
        <taxon>Spermatophyta</taxon>
        <taxon>Magnoliopsida</taxon>
        <taxon>eudicotyledons</taxon>
        <taxon>Gunneridae</taxon>
        <taxon>Pentapetalae</taxon>
        <taxon>rosids</taxon>
        <taxon>fabids</taxon>
        <taxon>Cucurbitales</taxon>
        <taxon>Cucurbitaceae</taxon>
        <taxon>Momordiceae</taxon>
        <taxon>Momordica</taxon>
    </lineage>
</organism>
<evidence type="ECO:0000259" key="4">
    <source>
        <dbReference type="PROSITE" id="PS50961"/>
    </source>
</evidence>
<evidence type="ECO:0000313" key="6">
    <source>
        <dbReference type="RefSeq" id="XP_022133678.1"/>
    </source>
</evidence>
<feature type="compositionally biased region" description="Polar residues" evidence="3">
    <location>
        <begin position="499"/>
        <end position="516"/>
    </location>
</feature>
<evidence type="ECO:0000256" key="3">
    <source>
        <dbReference type="SAM" id="MobiDB-lite"/>
    </source>
</evidence>
<feature type="compositionally biased region" description="Gly residues" evidence="3">
    <location>
        <begin position="191"/>
        <end position="203"/>
    </location>
</feature>
<feature type="compositionally biased region" description="Low complexity" evidence="3">
    <location>
        <begin position="55"/>
        <end position="81"/>
    </location>
</feature>
<evidence type="ECO:0000313" key="5">
    <source>
        <dbReference type="Proteomes" id="UP000504603"/>
    </source>
</evidence>
<dbReference type="KEGG" id="mcha:111006200"/>
<name>A0A6J1BZT7_MOMCH</name>
<feature type="compositionally biased region" description="Polar residues" evidence="3">
    <location>
        <begin position="1"/>
        <end position="11"/>
    </location>
</feature>
<feature type="domain" description="HTH La-type RNA-binding" evidence="4">
    <location>
        <begin position="374"/>
        <end position="463"/>
    </location>
</feature>
<dbReference type="SUPFAM" id="SSF46785">
    <property type="entry name" value="Winged helix' DNA-binding domain"/>
    <property type="match status" value="1"/>
</dbReference>
<dbReference type="InterPro" id="IPR036388">
    <property type="entry name" value="WH-like_DNA-bd_sf"/>
</dbReference>
<dbReference type="InterPro" id="IPR036390">
    <property type="entry name" value="WH_DNA-bd_sf"/>
</dbReference>
<dbReference type="GO" id="GO:0003723">
    <property type="term" value="F:RNA binding"/>
    <property type="evidence" value="ECO:0007669"/>
    <property type="project" value="UniProtKB-UniRule"/>
</dbReference>
<dbReference type="Proteomes" id="UP000504603">
    <property type="component" value="Unplaced"/>
</dbReference>
<feature type="compositionally biased region" description="Polar residues" evidence="3">
    <location>
        <begin position="154"/>
        <end position="177"/>
    </location>
</feature>
<dbReference type="Gene3D" id="1.10.10.10">
    <property type="entry name" value="Winged helix-like DNA-binding domain superfamily/Winged helix DNA-binding domain"/>
    <property type="match status" value="1"/>
</dbReference>
<feature type="compositionally biased region" description="Polar residues" evidence="3">
    <location>
        <begin position="532"/>
        <end position="541"/>
    </location>
</feature>
<dbReference type="PANTHER" id="PTHR22792">
    <property type="entry name" value="LUPUS LA PROTEIN-RELATED"/>
    <property type="match status" value="1"/>
</dbReference>
<dbReference type="RefSeq" id="XP_022133678.1">
    <property type="nucleotide sequence ID" value="XM_022277986.1"/>
</dbReference>
<dbReference type="SMART" id="SM00715">
    <property type="entry name" value="LA"/>
    <property type="match status" value="1"/>
</dbReference>
<reference evidence="6" key="1">
    <citation type="submission" date="2025-08" db="UniProtKB">
        <authorList>
            <consortium name="RefSeq"/>
        </authorList>
    </citation>
    <scope>IDENTIFICATION</scope>
    <source>
        <strain evidence="6">OHB3-1</strain>
    </source>
</reference>
<dbReference type="CDD" id="cd07323">
    <property type="entry name" value="LAM"/>
    <property type="match status" value="1"/>
</dbReference>
<evidence type="ECO:0000256" key="2">
    <source>
        <dbReference type="PROSITE-ProRule" id="PRU00332"/>
    </source>
</evidence>
<dbReference type="InterPro" id="IPR006630">
    <property type="entry name" value="La_HTH"/>
</dbReference>
<dbReference type="Pfam" id="PF05383">
    <property type="entry name" value="La"/>
    <property type="match status" value="1"/>
</dbReference>
<dbReference type="PANTHER" id="PTHR22792:SF155">
    <property type="entry name" value="LA-RELATED PROTEIN 1C-LIKE"/>
    <property type="match status" value="1"/>
</dbReference>